<gene>
    <name evidence="1" type="ORF">SAMN05660862_2952</name>
</gene>
<protein>
    <submittedName>
        <fullName evidence="1">Uncharacterized protein</fullName>
    </submittedName>
</protein>
<dbReference type="OrthoDB" id="713534at2"/>
<evidence type="ECO:0000313" key="2">
    <source>
        <dbReference type="Proteomes" id="UP000192980"/>
    </source>
</evidence>
<keyword evidence="2" id="KW-1185">Reference proteome</keyword>
<accession>A0A1X7KJY6</accession>
<organism evidence="1 2">
    <name type="scientific">Sphingobacterium psychroaquaticum</name>
    <dbReference type="NCBI Taxonomy" id="561061"/>
    <lineage>
        <taxon>Bacteria</taxon>
        <taxon>Pseudomonadati</taxon>
        <taxon>Bacteroidota</taxon>
        <taxon>Sphingobacteriia</taxon>
        <taxon>Sphingobacteriales</taxon>
        <taxon>Sphingobacteriaceae</taxon>
        <taxon>Sphingobacterium</taxon>
    </lineage>
</organism>
<dbReference type="EMBL" id="FXAU01000005">
    <property type="protein sequence ID" value="SMG40990.1"/>
    <property type="molecule type" value="Genomic_DNA"/>
</dbReference>
<sequence length="135" mass="15501">MFTLRAQENTGAELTDDLQIDIKGTVWDAKSDTLTVDLFLISYQRQPREFKLNTYASQVIDSQGKATMYSMMKMGRVVVRLADRQNYIHYLLEEDTPVPLTIKIGNWGKRKAAKVLLVFEDSAEEGHFIQKEVNL</sequence>
<dbReference type="AlphaFoldDB" id="A0A1X7KJY6"/>
<dbReference type="Proteomes" id="UP000192980">
    <property type="component" value="Unassembled WGS sequence"/>
</dbReference>
<dbReference type="STRING" id="561061.SAMN05660862_2952"/>
<evidence type="ECO:0000313" key="1">
    <source>
        <dbReference type="EMBL" id="SMG40990.1"/>
    </source>
</evidence>
<name>A0A1X7KJY6_9SPHI</name>
<proteinExistence type="predicted"/>
<reference evidence="1 2" key="1">
    <citation type="submission" date="2017-04" db="EMBL/GenBank/DDBJ databases">
        <authorList>
            <person name="Afonso C.L."/>
            <person name="Miller P.J."/>
            <person name="Scott M.A."/>
            <person name="Spackman E."/>
            <person name="Goraichik I."/>
            <person name="Dimitrov K.M."/>
            <person name="Suarez D.L."/>
            <person name="Swayne D.E."/>
        </authorList>
    </citation>
    <scope>NUCLEOTIDE SEQUENCE [LARGE SCALE GENOMIC DNA]</scope>
    <source>
        <strain evidence="1 2">DSM 22418</strain>
    </source>
</reference>